<sequence>MPKDDTIKLTTVRKGAHGRIKRTRTDIHSQDPSCTENKVKTWIMYRDSFLDEPNRLNGPAGHNLDLGCSECHSLVPSNTLHRCTSCYDCMALYCTDCIVKQHKTLPFHLIETWNESFFERTSLQQLGLVFNLGNHKPQCFCRSPVQDLLVFDVSGYHTVSVRFCDCFSVMSPRYIQILRARLFPSTFKRIKTAYTFDLLDLFQELNLQAKTTMYDFYATIMNRKDPLKIGTQPTRLNDLHVATRFWHHLKMLQRAGKGHDPQGPSGTKPGELLIEFIYTLFVAIDANFKLKGKERGLQDVELAPGWGAFVEEEGYRTYTGQYIDQAEINTCESEHDAIVRAAVHRTPGYSVTGAGLVICSRNCLIRRNGAGDLQKGERYCNMDYILFSAVAALSLLWLVITYDIACQWGKNLKARLSGMPKRLQVADSVEIEVAIPSWHINGHGKLCQDRFHVGYIEGIGRLCGDEVEQTWWNTNSLGASVREMGPAARHEVLNDHWNAFNFRKVVGFRLRFRKNLTNAITMREKQQDNFDKLSATFSLEVQAEWEGMIDAWNEDKSKPNPYEEALQRTTLQEVRLKLSKEEIAEAGRGELPQHRISVTSFLTTGLEIEEQQRALKLEWEDLGKPTAKQSADFNDKQTAFNCRVVSWREFQGVYTPSVAALIASEATSAPDGLIPSVTMPLYLPSGMPSNLRLTVNRIASMEANLREAQADDALSEICRLRRTLVGLSTFKKHNLGGEGNRANTRLRSVYASLETKIKCASGWYRAARDALHVLWPNGEWTQCLCELCPEHITGPGKEDGESHGKHMVSWIWLAHGISDSEVGEPQLNESLRVEWCRSRARMRRWSEEVHLISEEMRCVVAYLEWKASWWHSHKRLRSNVHEDVSLGLEAYANKQAFYCLVLAHSCASNWGPILKKNGIDSEWTQAYLDSEDMDMAEDSGVFDADDVELSDSDLDEIIAIGGDDDIDDL</sequence>
<dbReference type="AlphaFoldDB" id="A0A5C3KEK2"/>
<name>A0A5C3KEK2_COPMA</name>
<dbReference type="Proteomes" id="UP000307440">
    <property type="component" value="Unassembled WGS sequence"/>
</dbReference>
<dbReference type="EMBL" id="ML210399">
    <property type="protein sequence ID" value="TFK18461.1"/>
    <property type="molecule type" value="Genomic_DNA"/>
</dbReference>
<dbReference type="InterPro" id="IPR041457">
    <property type="entry name" value="CxC2_KDZ-assoc"/>
</dbReference>
<dbReference type="Pfam" id="PF18803">
    <property type="entry name" value="CxC2"/>
    <property type="match status" value="1"/>
</dbReference>
<feature type="domain" description="CxC2-like cysteine cluster KDZ transposase-associated" evidence="2">
    <location>
        <begin position="123"/>
        <end position="225"/>
    </location>
</feature>
<accession>A0A5C3KEK2</accession>
<reference evidence="3 4" key="1">
    <citation type="journal article" date="2019" name="Nat. Ecol. Evol.">
        <title>Megaphylogeny resolves global patterns of mushroom evolution.</title>
        <authorList>
            <person name="Varga T."/>
            <person name="Krizsan K."/>
            <person name="Foldi C."/>
            <person name="Dima B."/>
            <person name="Sanchez-Garcia M."/>
            <person name="Sanchez-Ramirez S."/>
            <person name="Szollosi G.J."/>
            <person name="Szarkandi J.G."/>
            <person name="Papp V."/>
            <person name="Albert L."/>
            <person name="Andreopoulos W."/>
            <person name="Angelini C."/>
            <person name="Antonin V."/>
            <person name="Barry K.W."/>
            <person name="Bougher N.L."/>
            <person name="Buchanan P."/>
            <person name="Buyck B."/>
            <person name="Bense V."/>
            <person name="Catcheside P."/>
            <person name="Chovatia M."/>
            <person name="Cooper J."/>
            <person name="Damon W."/>
            <person name="Desjardin D."/>
            <person name="Finy P."/>
            <person name="Geml J."/>
            <person name="Haridas S."/>
            <person name="Hughes K."/>
            <person name="Justo A."/>
            <person name="Karasinski D."/>
            <person name="Kautmanova I."/>
            <person name="Kiss B."/>
            <person name="Kocsube S."/>
            <person name="Kotiranta H."/>
            <person name="LaButti K.M."/>
            <person name="Lechner B.E."/>
            <person name="Liimatainen K."/>
            <person name="Lipzen A."/>
            <person name="Lukacs Z."/>
            <person name="Mihaltcheva S."/>
            <person name="Morgado L.N."/>
            <person name="Niskanen T."/>
            <person name="Noordeloos M.E."/>
            <person name="Ohm R.A."/>
            <person name="Ortiz-Santana B."/>
            <person name="Ovrebo C."/>
            <person name="Racz N."/>
            <person name="Riley R."/>
            <person name="Savchenko A."/>
            <person name="Shiryaev A."/>
            <person name="Soop K."/>
            <person name="Spirin V."/>
            <person name="Szebenyi C."/>
            <person name="Tomsovsky M."/>
            <person name="Tulloss R.E."/>
            <person name="Uehling J."/>
            <person name="Grigoriev I.V."/>
            <person name="Vagvolgyi C."/>
            <person name="Papp T."/>
            <person name="Martin F.M."/>
            <person name="Miettinen O."/>
            <person name="Hibbett D.S."/>
            <person name="Nagy L.G."/>
        </authorList>
    </citation>
    <scope>NUCLEOTIDE SEQUENCE [LARGE SCALE GENOMIC DNA]</scope>
    <source>
        <strain evidence="3 4">CBS 121175</strain>
    </source>
</reference>
<dbReference type="InterPro" id="IPR040521">
    <property type="entry name" value="KDZ"/>
</dbReference>
<protein>
    <recommendedName>
        <fullName evidence="2">CxC2-like cysteine cluster KDZ transposase-associated domain-containing protein</fullName>
    </recommendedName>
</protein>
<keyword evidence="4" id="KW-1185">Reference proteome</keyword>
<dbReference type="OrthoDB" id="2804062at2759"/>
<evidence type="ECO:0000256" key="1">
    <source>
        <dbReference type="SAM" id="Phobius"/>
    </source>
</evidence>
<evidence type="ECO:0000259" key="2">
    <source>
        <dbReference type="Pfam" id="PF18803"/>
    </source>
</evidence>
<dbReference type="Pfam" id="PF18758">
    <property type="entry name" value="KDZ"/>
    <property type="match status" value="1"/>
</dbReference>
<evidence type="ECO:0000313" key="4">
    <source>
        <dbReference type="Proteomes" id="UP000307440"/>
    </source>
</evidence>
<dbReference type="STRING" id="230819.A0A5C3KEK2"/>
<proteinExistence type="predicted"/>
<gene>
    <name evidence="3" type="ORF">FA15DRAFT_729809</name>
</gene>
<evidence type="ECO:0000313" key="3">
    <source>
        <dbReference type="EMBL" id="TFK18461.1"/>
    </source>
</evidence>
<keyword evidence="1" id="KW-0812">Transmembrane</keyword>
<keyword evidence="1" id="KW-1133">Transmembrane helix</keyword>
<keyword evidence="1" id="KW-0472">Membrane</keyword>
<organism evidence="3 4">
    <name type="scientific">Coprinopsis marcescibilis</name>
    <name type="common">Agaric fungus</name>
    <name type="synonym">Psathyrella marcescibilis</name>
    <dbReference type="NCBI Taxonomy" id="230819"/>
    <lineage>
        <taxon>Eukaryota</taxon>
        <taxon>Fungi</taxon>
        <taxon>Dikarya</taxon>
        <taxon>Basidiomycota</taxon>
        <taxon>Agaricomycotina</taxon>
        <taxon>Agaricomycetes</taxon>
        <taxon>Agaricomycetidae</taxon>
        <taxon>Agaricales</taxon>
        <taxon>Agaricineae</taxon>
        <taxon>Psathyrellaceae</taxon>
        <taxon>Coprinopsis</taxon>
    </lineage>
</organism>
<feature type="transmembrane region" description="Helical" evidence="1">
    <location>
        <begin position="384"/>
        <end position="405"/>
    </location>
</feature>